<dbReference type="EMBL" id="JAFIMR010000011">
    <property type="protein sequence ID" value="KAI1872453.1"/>
    <property type="molecule type" value="Genomic_DNA"/>
</dbReference>
<dbReference type="Pfam" id="PF00172">
    <property type="entry name" value="Zn_clus"/>
    <property type="match status" value="1"/>
</dbReference>
<keyword evidence="2" id="KW-0479">Metal-binding</keyword>
<dbReference type="Proteomes" id="UP000829685">
    <property type="component" value="Unassembled WGS sequence"/>
</dbReference>
<feature type="compositionally biased region" description="Polar residues" evidence="6">
    <location>
        <begin position="747"/>
        <end position="767"/>
    </location>
</feature>
<accession>A0A9P9WNJ8</accession>
<dbReference type="AlphaFoldDB" id="A0A9P9WNJ8"/>
<evidence type="ECO:0000259" key="7">
    <source>
        <dbReference type="PROSITE" id="PS50048"/>
    </source>
</evidence>
<dbReference type="GO" id="GO:0006351">
    <property type="term" value="P:DNA-templated transcription"/>
    <property type="evidence" value="ECO:0007669"/>
    <property type="project" value="InterPro"/>
</dbReference>
<feature type="compositionally biased region" description="Polar residues" evidence="6">
    <location>
        <begin position="693"/>
        <end position="723"/>
    </location>
</feature>
<comment type="caution">
    <text evidence="8">The sequence shown here is derived from an EMBL/GenBank/DDBJ whole genome shotgun (WGS) entry which is preliminary data.</text>
</comment>
<dbReference type="CDD" id="cd00067">
    <property type="entry name" value="GAL4"/>
    <property type="match status" value="1"/>
</dbReference>
<dbReference type="PANTHER" id="PTHR47338:SF10">
    <property type="entry name" value="TRANSCRIPTION FACTOR DOMAIN-CONTAINING PROTEIN-RELATED"/>
    <property type="match status" value="1"/>
</dbReference>
<feature type="region of interest" description="Disordered" evidence="6">
    <location>
        <begin position="114"/>
        <end position="147"/>
    </location>
</feature>
<evidence type="ECO:0000256" key="4">
    <source>
        <dbReference type="ARBA" id="ARBA00023163"/>
    </source>
</evidence>
<dbReference type="PANTHER" id="PTHR47338">
    <property type="entry name" value="ZN(II)2CYS6 TRANSCRIPTION FACTOR (EUROFUNG)-RELATED"/>
    <property type="match status" value="1"/>
</dbReference>
<evidence type="ECO:0000256" key="2">
    <source>
        <dbReference type="ARBA" id="ARBA00022723"/>
    </source>
</evidence>
<dbReference type="CDD" id="cd12148">
    <property type="entry name" value="fungal_TF_MHR"/>
    <property type="match status" value="1"/>
</dbReference>
<organism evidence="8 9">
    <name type="scientific">Neoarthrinium moseri</name>
    <dbReference type="NCBI Taxonomy" id="1658444"/>
    <lineage>
        <taxon>Eukaryota</taxon>
        <taxon>Fungi</taxon>
        <taxon>Dikarya</taxon>
        <taxon>Ascomycota</taxon>
        <taxon>Pezizomycotina</taxon>
        <taxon>Sordariomycetes</taxon>
        <taxon>Xylariomycetidae</taxon>
        <taxon>Amphisphaeriales</taxon>
        <taxon>Apiosporaceae</taxon>
        <taxon>Neoarthrinium</taxon>
    </lineage>
</organism>
<proteinExistence type="predicted"/>
<dbReference type="SMART" id="SM00906">
    <property type="entry name" value="Fungal_trans"/>
    <property type="match status" value="1"/>
</dbReference>
<feature type="compositionally biased region" description="Polar residues" evidence="6">
    <location>
        <begin position="114"/>
        <end position="132"/>
    </location>
</feature>
<reference evidence="8" key="1">
    <citation type="submission" date="2021-03" db="EMBL/GenBank/DDBJ databases">
        <title>Revisited historic fungal species revealed as producer of novel bioactive compounds through whole genome sequencing and comparative genomics.</title>
        <authorList>
            <person name="Vignolle G.A."/>
            <person name="Hochenegger N."/>
            <person name="Mach R.L."/>
            <person name="Mach-Aigner A.R."/>
            <person name="Javad Rahimi M."/>
            <person name="Salim K.A."/>
            <person name="Chan C.M."/>
            <person name="Lim L.B.L."/>
            <person name="Cai F."/>
            <person name="Druzhinina I.S."/>
            <person name="U'Ren J.M."/>
            <person name="Derntl C."/>
        </authorList>
    </citation>
    <scope>NUCLEOTIDE SEQUENCE</scope>
    <source>
        <strain evidence="8">TUCIM 5799</strain>
    </source>
</reference>
<dbReference type="GO" id="GO:0003677">
    <property type="term" value="F:DNA binding"/>
    <property type="evidence" value="ECO:0007669"/>
    <property type="project" value="InterPro"/>
</dbReference>
<evidence type="ECO:0000256" key="5">
    <source>
        <dbReference type="ARBA" id="ARBA00023242"/>
    </source>
</evidence>
<feature type="compositionally biased region" description="Low complexity" evidence="6">
    <location>
        <begin position="775"/>
        <end position="788"/>
    </location>
</feature>
<evidence type="ECO:0000256" key="1">
    <source>
        <dbReference type="ARBA" id="ARBA00004123"/>
    </source>
</evidence>
<dbReference type="InterPro" id="IPR001138">
    <property type="entry name" value="Zn2Cys6_DnaBD"/>
</dbReference>
<feature type="region of interest" description="Disordered" evidence="6">
    <location>
        <begin position="1"/>
        <end position="47"/>
    </location>
</feature>
<dbReference type="InterPro" id="IPR007219">
    <property type="entry name" value="XnlR_reg_dom"/>
</dbReference>
<evidence type="ECO:0000313" key="9">
    <source>
        <dbReference type="Proteomes" id="UP000829685"/>
    </source>
</evidence>
<dbReference type="GO" id="GO:0005634">
    <property type="term" value="C:nucleus"/>
    <property type="evidence" value="ECO:0007669"/>
    <property type="project" value="UniProtKB-SubCell"/>
</dbReference>
<dbReference type="CDD" id="cd14653">
    <property type="entry name" value="ZIP_Gal4p-like"/>
    <property type="match status" value="1"/>
</dbReference>
<keyword evidence="4" id="KW-0804">Transcription</keyword>
<protein>
    <recommendedName>
        <fullName evidence="7">Zn(2)-C6 fungal-type domain-containing protein</fullName>
    </recommendedName>
</protein>
<dbReference type="SMART" id="SM00066">
    <property type="entry name" value="GAL4"/>
    <property type="match status" value="1"/>
</dbReference>
<dbReference type="Gene3D" id="4.10.240.10">
    <property type="entry name" value="Zn(2)-C6 fungal-type DNA-binding domain"/>
    <property type="match status" value="1"/>
</dbReference>
<feature type="domain" description="Zn(2)-C6 fungal-type" evidence="7">
    <location>
        <begin position="52"/>
        <end position="82"/>
    </location>
</feature>
<keyword evidence="5" id="KW-0539">Nucleus</keyword>
<dbReference type="GO" id="GO:0008270">
    <property type="term" value="F:zinc ion binding"/>
    <property type="evidence" value="ECO:0007669"/>
    <property type="project" value="InterPro"/>
</dbReference>
<sequence>MSPTTNDPPGNGASRSDDDRGSDNSPNAEGPPETAPRPSGGNANVPKPKRLACMICRKRKLKCDGNKPSCSTCTRLGHSCAYDEVRRKSGPKRGYVKALEERLKQVESLLKTSDPVTASTETNKAPANSFENRNPPLPATANFNVSNPSINIASDRDMDRWHFNGESPPPQTANMEEFNFASNMPMPMEGMPNMANNFTWEMIGLGLEEPLPPQETIDELHQIYFEKVHPSLPMIHKFRYLAAMNLAPNQRPPVALRYAMWTLACAITDKYSDLKDLFYQRARKYVEGDYIKGFGEHMISVAHCQTHVLLASYEFKMMYFPRAWMSTGSAVRLAQMIGLHRLDGTGLDVKQCLPPPRDWTEREERRRTFWMAFCEDRYASIGTGWPMTVDEKDIMTNLPSTEEAFDMSRPETTLTLNEAMSPAGAGKLSSFGGIVLMACLFGRNLIHLHRPDADDRDHDLNGEFWKRHRNMDNILLNTSLCLPNHLKLPTGIGNPNIVFTNMNIHTSTICLHQAAIFKADKNKLPVSVSGESKVRCITAANEIASIMRMVSHLDLSTMNPFISFCLYVAARVFVQFLKSRPDDSQTVDSLRFLLSAMNALKRKNPLTESFLVQLDVDLEALGMRIPKLKSVFPRSGDSPSVNPTVAAKIRAQNFGAESCEKRNGILAYKNDCHFTKLVDDDGNPATAPDLVTPSGTSGAQAPTGFDSSNQSWMTGEPQSQQLPTRERSTGPDAASSGMHPSLFHNAPASTRYTPGFVDSQSSGTADMSVSPHPESASSRPTPNSSSASEIRNAASGALPNSGQTSFDASPVGGQQPLGTQAELDAATAAFFSDANNFSMQTSGTGMTPGRSFVMPDSSGNGYGLPEGWNMMTQQTTGMTPVAEGVLRHLMDMPPMDAMDLGWDSGQ</sequence>
<dbReference type="SUPFAM" id="SSF57701">
    <property type="entry name" value="Zn2/Cys6 DNA-binding domain"/>
    <property type="match status" value="1"/>
</dbReference>
<dbReference type="Pfam" id="PF04082">
    <property type="entry name" value="Fungal_trans"/>
    <property type="match status" value="1"/>
</dbReference>
<dbReference type="PROSITE" id="PS50048">
    <property type="entry name" value="ZN2_CY6_FUNGAL_2"/>
    <property type="match status" value="1"/>
</dbReference>
<dbReference type="InterPro" id="IPR036864">
    <property type="entry name" value="Zn2-C6_fun-type_DNA-bd_sf"/>
</dbReference>
<dbReference type="InterPro" id="IPR050815">
    <property type="entry name" value="TF_fung"/>
</dbReference>
<evidence type="ECO:0000256" key="6">
    <source>
        <dbReference type="SAM" id="MobiDB-lite"/>
    </source>
</evidence>
<comment type="subcellular location">
    <subcellularLocation>
        <location evidence="1">Nucleus</location>
    </subcellularLocation>
</comment>
<dbReference type="PROSITE" id="PS00463">
    <property type="entry name" value="ZN2_CY6_FUNGAL_1"/>
    <property type="match status" value="1"/>
</dbReference>
<gene>
    <name evidence="8" type="ORF">JX265_005333</name>
</gene>
<evidence type="ECO:0000256" key="3">
    <source>
        <dbReference type="ARBA" id="ARBA00023015"/>
    </source>
</evidence>
<feature type="region of interest" description="Disordered" evidence="6">
    <location>
        <begin position="684"/>
        <end position="817"/>
    </location>
</feature>
<evidence type="ECO:0000313" key="8">
    <source>
        <dbReference type="EMBL" id="KAI1872453.1"/>
    </source>
</evidence>
<keyword evidence="3" id="KW-0805">Transcription regulation</keyword>
<dbReference type="GO" id="GO:0000981">
    <property type="term" value="F:DNA-binding transcription factor activity, RNA polymerase II-specific"/>
    <property type="evidence" value="ECO:0007669"/>
    <property type="project" value="InterPro"/>
</dbReference>
<feature type="compositionally biased region" description="Polar residues" evidence="6">
    <location>
        <begin position="798"/>
        <end position="807"/>
    </location>
</feature>
<keyword evidence="9" id="KW-1185">Reference proteome</keyword>
<name>A0A9P9WNJ8_9PEZI</name>